<gene>
    <name evidence="2" type="ORF">ACFQS1_00435</name>
</gene>
<evidence type="ECO:0000256" key="1">
    <source>
        <dbReference type="SAM" id="MobiDB-lite"/>
    </source>
</evidence>
<dbReference type="RefSeq" id="WP_378964642.1">
    <property type="nucleotide sequence ID" value="NZ_JBHTBJ010000001.1"/>
</dbReference>
<organism evidence="2 3">
    <name type="scientific">Paractinoplanes rhizophilus</name>
    <dbReference type="NCBI Taxonomy" id="1416877"/>
    <lineage>
        <taxon>Bacteria</taxon>
        <taxon>Bacillati</taxon>
        <taxon>Actinomycetota</taxon>
        <taxon>Actinomycetes</taxon>
        <taxon>Micromonosporales</taxon>
        <taxon>Micromonosporaceae</taxon>
        <taxon>Paractinoplanes</taxon>
    </lineage>
</organism>
<reference evidence="3" key="1">
    <citation type="journal article" date="2019" name="Int. J. Syst. Evol. Microbiol.">
        <title>The Global Catalogue of Microorganisms (GCM) 10K type strain sequencing project: providing services to taxonomists for standard genome sequencing and annotation.</title>
        <authorList>
            <consortium name="The Broad Institute Genomics Platform"/>
            <consortium name="The Broad Institute Genome Sequencing Center for Infectious Disease"/>
            <person name="Wu L."/>
            <person name="Ma J."/>
        </authorList>
    </citation>
    <scope>NUCLEOTIDE SEQUENCE [LARGE SCALE GENOMIC DNA]</scope>
    <source>
        <strain evidence="3">XZYJT-10</strain>
    </source>
</reference>
<feature type="region of interest" description="Disordered" evidence="1">
    <location>
        <begin position="37"/>
        <end position="62"/>
    </location>
</feature>
<evidence type="ECO:0000313" key="3">
    <source>
        <dbReference type="Proteomes" id="UP001596548"/>
    </source>
</evidence>
<proteinExistence type="predicted"/>
<dbReference type="Proteomes" id="UP001596548">
    <property type="component" value="Unassembled WGS sequence"/>
</dbReference>
<accession>A0ABW2HIK3</accession>
<protein>
    <submittedName>
        <fullName evidence="2">Uncharacterized protein</fullName>
    </submittedName>
</protein>
<comment type="caution">
    <text evidence="2">The sequence shown here is derived from an EMBL/GenBank/DDBJ whole genome shotgun (WGS) entry which is preliminary data.</text>
</comment>
<name>A0ABW2HIK3_9ACTN</name>
<dbReference type="EMBL" id="JBHTBJ010000001">
    <property type="protein sequence ID" value="MFC7272431.1"/>
    <property type="molecule type" value="Genomic_DNA"/>
</dbReference>
<evidence type="ECO:0000313" key="2">
    <source>
        <dbReference type="EMBL" id="MFC7272431.1"/>
    </source>
</evidence>
<sequence>MRRQQAADDFEDPLGLLAGVAGRDNFPVVVDTHLARQQQQGAARQVEPGDVGEPVGERRGDSFRIVEGEFHAGHAKLP</sequence>
<keyword evidence="3" id="KW-1185">Reference proteome</keyword>